<keyword evidence="2" id="KW-1185">Reference proteome</keyword>
<evidence type="ECO:0000313" key="1">
    <source>
        <dbReference type="EMBL" id="CAD8115784.1"/>
    </source>
</evidence>
<organism evidence="1 2">
    <name type="scientific">Paramecium primaurelia</name>
    <dbReference type="NCBI Taxonomy" id="5886"/>
    <lineage>
        <taxon>Eukaryota</taxon>
        <taxon>Sar</taxon>
        <taxon>Alveolata</taxon>
        <taxon>Ciliophora</taxon>
        <taxon>Intramacronucleata</taxon>
        <taxon>Oligohymenophorea</taxon>
        <taxon>Peniculida</taxon>
        <taxon>Parameciidae</taxon>
        <taxon>Paramecium</taxon>
    </lineage>
</organism>
<protein>
    <submittedName>
        <fullName evidence="1">Uncharacterized protein</fullName>
    </submittedName>
</protein>
<dbReference type="OMA" id="HIPQQII"/>
<name>A0A8S1QKT0_PARPR</name>
<accession>A0A8S1QKT0</accession>
<dbReference type="Proteomes" id="UP000688137">
    <property type="component" value="Unassembled WGS sequence"/>
</dbReference>
<dbReference type="AlphaFoldDB" id="A0A8S1QKT0"/>
<dbReference type="EMBL" id="CAJJDM010000175">
    <property type="protein sequence ID" value="CAD8115784.1"/>
    <property type="molecule type" value="Genomic_DNA"/>
</dbReference>
<evidence type="ECO:0000313" key="2">
    <source>
        <dbReference type="Proteomes" id="UP000688137"/>
    </source>
</evidence>
<proteinExistence type="predicted"/>
<gene>
    <name evidence="1" type="ORF">PPRIM_AZ9-3.1.T1660039</name>
</gene>
<comment type="caution">
    <text evidence="1">The sequence shown here is derived from an EMBL/GenBank/DDBJ whole genome shotgun (WGS) entry which is preliminary data.</text>
</comment>
<sequence length="131" mass="15500">MKSFESSIKQHIPQQIIRAAEKFESLFVKETHHHQSQILYFKIMAKNQKRIKKQLQQEPKIGLSELGHLQQTLRKSGTFGIENSQSIIHCMQILKPEFERQIYIDELTTVVSEQIPYENYDFIYDCCDINL</sequence>
<reference evidence="1" key="1">
    <citation type="submission" date="2021-01" db="EMBL/GenBank/DDBJ databases">
        <authorList>
            <consortium name="Genoscope - CEA"/>
            <person name="William W."/>
        </authorList>
    </citation>
    <scope>NUCLEOTIDE SEQUENCE</scope>
</reference>